<protein>
    <recommendedName>
        <fullName evidence="5">P/Homo B domain-containing protein</fullName>
    </recommendedName>
</protein>
<dbReference type="Proteomes" id="UP000075714">
    <property type="component" value="Unassembled WGS sequence"/>
</dbReference>
<feature type="compositionally biased region" description="Acidic residues" evidence="1">
    <location>
        <begin position="208"/>
        <end position="234"/>
    </location>
</feature>
<dbReference type="OrthoDB" id="552620at2759"/>
<gene>
    <name evidence="3" type="ORF">GPECTOR_53g158</name>
</gene>
<feature type="region of interest" description="Disordered" evidence="1">
    <location>
        <begin position="208"/>
        <end position="241"/>
    </location>
</feature>
<evidence type="ECO:0000313" key="4">
    <source>
        <dbReference type="Proteomes" id="UP000075714"/>
    </source>
</evidence>
<evidence type="ECO:0000313" key="3">
    <source>
        <dbReference type="EMBL" id="KXZ45572.1"/>
    </source>
</evidence>
<organism evidence="3 4">
    <name type="scientific">Gonium pectorale</name>
    <name type="common">Green alga</name>
    <dbReference type="NCBI Taxonomy" id="33097"/>
    <lineage>
        <taxon>Eukaryota</taxon>
        <taxon>Viridiplantae</taxon>
        <taxon>Chlorophyta</taxon>
        <taxon>core chlorophytes</taxon>
        <taxon>Chlorophyceae</taxon>
        <taxon>CS clade</taxon>
        <taxon>Chlamydomonadales</taxon>
        <taxon>Volvocaceae</taxon>
        <taxon>Gonium</taxon>
    </lineage>
</organism>
<evidence type="ECO:0008006" key="5">
    <source>
        <dbReference type="Google" id="ProtNLM"/>
    </source>
</evidence>
<reference evidence="4" key="1">
    <citation type="journal article" date="2016" name="Nat. Commun.">
        <title>The Gonium pectorale genome demonstrates co-option of cell cycle regulation during the evolution of multicellularity.</title>
        <authorList>
            <person name="Hanschen E.R."/>
            <person name="Marriage T.N."/>
            <person name="Ferris P.J."/>
            <person name="Hamaji T."/>
            <person name="Toyoda A."/>
            <person name="Fujiyama A."/>
            <person name="Neme R."/>
            <person name="Noguchi H."/>
            <person name="Minakuchi Y."/>
            <person name="Suzuki M."/>
            <person name="Kawai-Toyooka H."/>
            <person name="Smith D.R."/>
            <person name="Sparks H."/>
            <person name="Anderson J."/>
            <person name="Bakaric R."/>
            <person name="Luria V."/>
            <person name="Karger A."/>
            <person name="Kirschner M.W."/>
            <person name="Durand P.M."/>
            <person name="Michod R.E."/>
            <person name="Nozaki H."/>
            <person name="Olson B.J."/>
        </authorList>
    </citation>
    <scope>NUCLEOTIDE SEQUENCE [LARGE SCALE GENOMIC DNA]</scope>
    <source>
        <strain evidence="4">NIES-2863</strain>
    </source>
</reference>
<accession>A0A150G6U8</accession>
<feature type="signal peptide" evidence="2">
    <location>
        <begin position="1"/>
        <end position="21"/>
    </location>
</feature>
<name>A0A150G6U8_GONPE</name>
<evidence type="ECO:0000256" key="2">
    <source>
        <dbReference type="SAM" id="SignalP"/>
    </source>
</evidence>
<dbReference type="AlphaFoldDB" id="A0A150G6U8"/>
<dbReference type="Gene3D" id="2.60.120.260">
    <property type="entry name" value="Galactose-binding domain-like"/>
    <property type="match status" value="1"/>
</dbReference>
<feature type="chain" id="PRO_5007561959" description="P/Homo B domain-containing protein" evidence="2">
    <location>
        <begin position="22"/>
        <end position="830"/>
    </location>
</feature>
<comment type="caution">
    <text evidence="3">The sequence shown here is derived from an EMBL/GenBank/DDBJ whole genome shotgun (WGS) entry which is preliminary data.</text>
</comment>
<keyword evidence="2" id="KW-0732">Signal</keyword>
<proteinExistence type="predicted"/>
<evidence type="ECO:0000256" key="1">
    <source>
        <dbReference type="SAM" id="MobiDB-lite"/>
    </source>
</evidence>
<sequence length="830" mass="84061">MKPSLVLSSILLLVSFSLVHGQTTAGTPVAVTATTTAAAVGSDCQTYSKLDSLATPIAANDSLISTIVVPDDFKIGSVAVKDIRVTHSRVGALKISLSASPLGENGASASSLAPSVVLKDVRSGSTGANLNGTAFDDSAAAAFPADAAAAPFPGTWKPAANLSAAFAGLPSAAGSWSLRVVDLGDKRDGRTIQLTGWTLVLCPAEGDAEDAEDDEAGGADADAADDDGSEEDAANDGAAAPAAAAAPVSNITITTGSGAAPAAGGNASGNDTRAGAIGTGLGLLEQLLNRITRVDDNAPAAGTGAAANGTATAGDDTTALSDEDARLVDRLLNRLAELNVTRPGAAMGLGGRADGIRDGGFMGAGAGTNGSRTEPARSMWTWRLGDVTVDDSDGVVSAFLSSLSDVLYSLANSTRIANASGSGSDSEGELAGALANVTVMAQSAFRSLAEQPSRLRSMIPDYFSLDFSQRMIDALPSRSRSRLTKWINDYAANVGALADLTGTASANMRASALDTLQSAASVTNAFHNASRTAAGAARGFYKEAATLHRNATSVADYAADLSKLQQQLMADQVAAYTKAVQTASSVARNRMADASAKMASAAKSILNEIAAMRKQLSSMRLLGGSAASAAITPAMDRLTAVALTMGQASVDLRSSADKSFGETLSAFNAQVPATGQALGVRTAAVTDTSGGRFGMSLDALSGAMDRLNSGFESLTAGAGARRNGTIVGRLSSGSGSLTASMAALRNGTALAGVSPGSLGSGRVATAATETRQRGLDMMEAAVAQMQERLQEASKGPREMAADVRDRVNDMLGQLGNTQERIRDYRRTLLA</sequence>
<dbReference type="STRING" id="33097.A0A150G6U8"/>
<keyword evidence="4" id="KW-1185">Reference proteome</keyword>
<dbReference type="EMBL" id="LSYV01000054">
    <property type="protein sequence ID" value="KXZ45572.1"/>
    <property type="molecule type" value="Genomic_DNA"/>
</dbReference>